<evidence type="ECO:0000256" key="4">
    <source>
        <dbReference type="ARBA" id="ARBA00023242"/>
    </source>
</evidence>
<evidence type="ECO:0000256" key="1">
    <source>
        <dbReference type="ARBA" id="ARBA00004123"/>
    </source>
</evidence>
<dbReference type="OMA" id="MNDQQDD"/>
<feature type="compositionally biased region" description="Basic and acidic residues" evidence="7">
    <location>
        <begin position="187"/>
        <end position="202"/>
    </location>
</feature>
<dbReference type="InterPro" id="IPR012923">
    <property type="entry name" value="Csm3"/>
</dbReference>
<evidence type="ECO:0000256" key="5">
    <source>
        <dbReference type="ARBA" id="ARBA00023306"/>
    </source>
</evidence>
<dbReference type="GO" id="GO:0006974">
    <property type="term" value="P:DNA damage response"/>
    <property type="evidence" value="ECO:0007669"/>
    <property type="project" value="UniProtKB-KW"/>
</dbReference>
<keyword evidence="3 6" id="KW-0227">DNA damage</keyword>
<feature type="compositionally biased region" description="Low complexity" evidence="7">
    <location>
        <begin position="241"/>
        <end position="275"/>
    </location>
</feature>
<protein>
    <recommendedName>
        <fullName evidence="6">TIMELESS-interacting protein</fullName>
    </recommendedName>
</protein>
<organism evidence="10">
    <name type="scientific">Capitella teleta</name>
    <name type="common">Polychaete worm</name>
    <dbReference type="NCBI Taxonomy" id="283909"/>
    <lineage>
        <taxon>Eukaryota</taxon>
        <taxon>Metazoa</taxon>
        <taxon>Spiralia</taxon>
        <taxon>Lophotrochozoa</taxon>
        <taxon>Annelida</taxon>
        <taxon>Polychaeta</taxon>
        <taxon>Sedentaria</taxon>
        <taxon>Scolecida</taxon>
        <taxon>Capitellidae</taxon>
        <taxon>Capitella</taxon>
    </lineage>
</organism>
<evidence type="ECO:0000259" key="8">
    <source>
        <dbReference type="Pfam" id="PF07962"/>
    </source>
</evidence>
<reference evidence="10 12" key="2">
    <citation type="journal article" date="2013" name="Nature">
        <title>Insights into bilaterian evolution from three spiralian genomes.</title>
        <authorList>
            <person name="Simakov O."/>
            <person name="Marletaz F."/>
            <person name="Cho S.J."/>
            <person name="Edsinger-Gonzales E."/>
            <person name="Havlak P."/>
            <person name="Hellsten U."/>
            <person name="Kuo D.H."/>
            <person name="Larsson T."/>
            <person name="Lv J."/>
            <person name="Arendt D."/>
            <person name="Savage R."/>
            <person name="Osoegawa K."/>
            <person name="de Jong P."/>
            <person name="Grimwood J."/>
            <person name="Chapman J.A."/>
            <person name="Shapiro H."/>
            <person name="Aerts A."/>
            <person name="Otillar R.P."/>
            <person name="Terry A.Y."/>
            <person name="Boore J.L."/>
            <person name="Grigoriev I.V."/>
            <person name="Lindberg D.R."/>
            <person name="Seaver E.C."/>
            <person name="Weisblat D.A."/>
            <person name="Putnam N.H."/>
            <person name="Rokhsar D.S."/>
        </authorList>
    </citation>
    <scope>NUCLEOTIDE SEQUENCE</scope>
    <source>
        <strain evidence="10 12">I ESC-2004</strain>
    </source>
</reference>
<evidence type="ECO:0000313" key="12">
    <source>
        <dbReference type="Proteomes" id="UP000014760"/>
    </source>
</evidence>
<dbReference type="GO" id="GO:0031298">
    <property type="term" value="C:replication fork protection complex"/>
    <property type="evidence" value="ECO:0007669"/>
    <property type="project" value="TreeGrafter"/>
</dbReference>
<dbReference type="OrthoDB" id="437078at2759"/>
<proteinExistence type="inferred from homology"/>
<comment type="similarity">
    <text evidence="2 6">Belongs to the CSM3 family.</text>
</comment>
<keyword evidence="5 6" id="KW-0131">Cell cycle</keyword>
<accession>R7UD62</accession>
<dbReference type="GO" id="GO:0003677">
    <property type="term" value="F:DNA binding"/>
    <property type="evidence" value="ECO:0007669"/>
    <property type="project" value="TreeGrafter"/>
</dbReference>
<dbReference type="Pfam" id="PF07962">
    <property type="entry name" value="Swi3"/>
    <property type="match status" value="1"/>
</dbReference>
<evidence type="ECO:0000256" key="2">
    <source>
        <dbReference type="ARBA" id="ARBA00006075"/>
    </source>
</evidence>
<dbReference type="HOGENOM" id="CLU_074595_1_0_1"/>
<dbReference type="EMBL" id="AMQN01009383">
    <property type="status" value="NOT_ANNOTATED_CDS"/>
    <property type="molecule type" value="Genomic_DNA"/>
</dbReference>
<dbReference type="PANTHER" id="PTHR13220:SF11">
    <property type="entry name" value="TIMELESS-INTERACTING PROTEIN"/>
    <property type="match status" value="1"/>
</dbReference>
<dbReference type="GO" id="GO:0000076">
    <property type="term" value="P:DNA replication checkpoint signaling"/>
    <property type="evidence" value="ECO:0007669"/>
    <property type="project" value="UniProtKB-UniRule"/>
</dbReference>
<dbReference type="EnsemblMetazoa" id="CapteT225346">
    <property type="protein sequence ID" value="CapteP225346"/>
    <property type="gene ID" value="CapteG225346"/>
</dbReference>
<keyword evidence="4 6" id="KW-0539">Nucleus</keyword>
<reference evidence="11" key="3">
    <citation type="submission" date="2015-06" db="UniProtKB">
        <authorList>
            <consortium name="EnsemblMetazoa"/>
        </authorList>
    </citation>
    <scope>IDENTIFICATION</scope>
</reference>
<comment type="subcellular location">
    <subcellularLocation>
        <location evidence="1 6">Nucleus</location>
    </subcellularLocation>
</comment>
<name>R7UD62_CAPTE</name>
<feature type="region of interest" description="Disordered" evidence="7">
    <location>
        <begin position="1"/>
        <end position="47"/>
    </location>
</feature>
<dbReference type="AlphaFoldDB" id="R7UD62"/>
<evidence type="ECO:0000256" key="7">
    <source>
        <dbReference type="SAM" id="MobiDB-lite"/>
    </source>
</evidence>
<evidence type="ECO:0000313" key="9">
    <source>
        <dbReference type="EMBL" id="ELU01205.1"/>
    </source>
</evidence>
<sequence length="307" mass="34740">MDRIDLDMGDVFGDQDETAEQQMMTDHPEMDDDDRPMAEGETAENDDEAVLANIKNLVKGAAKQRVSKPQPKLDAQRLKSNRGLPGLLKTFEKVKFKGRGHEVSDLRLMMNHMEHWGHRLFPKMTFDEFISRLEKLGNKREMRTCLSRIRLDMPVCDDDFNPDDLDDPSRGDGSQNEADDPEAAFDEMVRQQQEKETTKRNDEDDEFDYFDGAPAASSPPPAPVTPGLSDEQKDRAERNKMAALAKRAARLGLPSQLSQNSPSSQPETTILISSEINEENKITENEEREEIACEMQEEPTPDESATQ</sequence>
<evidence type="ECO:0000313" key="10">
    <source>
        <dbReference type="EMBL" id="ELU01207.1"/>
    </source>
</evidence>
<dbReference type="InterPro" id="IPR040038">
    <property type="entry name" value="TIPIN/Csm3/Swi3"/>
</dbReference>
<dbReference type="FunCoup" id="R7UD62">
    <property type="interactions" value="847"/>
</dbReference>
<feature type="compositionally biased region" description="Basic and acidic residues" evidence="7">
    <location>
        <begin position="230"/>
        <end position="240"/>
    </location>
</feature>
<feature type="domain" description="Chromosome segregation in meiosis protein 3" evidence="8">
    <location>
        <begin position="72"/>
        <end position="153"/>
    </location>
</feature>
<evidence type="ECO:0000256" key="3">
    <source>
        <dbReference type="ARBA" id="ARBA00022763"/>
    </source>
</evidence>
<dbReference type="EMBL" id="AMQN01009385">
    <property type="status" value="NOT_ANNOTATED_CDS"/>
    <property type="molecule type" value="Genomic_DNA"/>
</dbReference>
<gene>
    <name evidence="9" type="ORF">CAPTEDRAFT_225346</name>
    <name evidence="10" type="ORF">CAPTEDRAFT_225347</name>
</gene>
<dbReference type="GO" id="GO:0043111">
    <property type="term" value="P:replication fork arrest"/>
    <property type="evidence" value="ECO:0007669"/>
    <property type="project" value="TreeGrafter"/>
</dbReference>
<dbReference type="EnsemblMetazoa" id="CapteT225347">
    <property type="protein sequence ID" value="CapteP225347"/>
    <property type="gene ID" value="CapteG225347"/>
</dbReference>
<evidence type="ECO:0000256" key="6">
    <source>
        <dbReference type="RuleBase" id="RU366049"/>
    </source>
</evidence>
<dbReference type="STRING" id="283909.R7UD62"/>
<dbReference type="GO" id="GO:0031297">
    <property type="term" value="P:replication fork processing"/>
    <property type="evidence" value="ECO:0007669"/>
    <property type="project" value="UniProtKB-UniRule"/>
</dbReference>
<reference evidence="12" key="1">
    <citation type="submission" date="2012-12" db="EMBL/GenBank/DDBJ databases">
        <authorList>
            <person name="Hellsten U."/>
            <person name="Grimwood J."/>
            <person name="Chapman J.A."/>
            <person name="Shapiro H."/>
            <person name="Aerts A."/>
            <person name="Otillar R.P."/>
            <person name="Terry A.Y."/>
            <person name="Boore J.L."/>
            <person name="Simakov O."/>
            <person name="Marletaz F."/>
            <person name="Cho S.-J."/>
            <person name="Edsinger-Gonzales E."/>
            <person name="Havlak P."/>
            <person name="Kuo D.-H."/>
            <person name="Larsson T."/>
            <person name="Lv J."/>
            <person name="Arendt D."/>
            <person name="Savage R."/>
            <person name="Osoegawa K."/>
            <person name="de Jong P."/>
            <person name="Lindberg D.R."/>
            <person name="Seaver E.C."/>
            <person name="Weisblat D.A."/>
            <person name="Putnam N.H."/>
            <person name="Grigoriev I.V."/>
            <person name="Rokhsar D.S."/>
        </authorList>
    </citation>
    <scope>NUCLEOTIDE SEQUENCE</scope>
    <source>
        <strain evidence="12">I ESC-2004</strain>
    </source>
</reference>
<dbReference type="EMBL" id="KB305308">
    <property type="protein sequence ID" value="ELU01207.1"/>
    <property type="molecule type" value="Genomic_DNA"/>
</dbReference>
<comment type="function">
    <text evidence="6">Plays an important role in the control of DNA replication and the maintenance of replication fork stability.</text>
</comment>
<dbReference type="EMBL" id="KB305308">
    <property type="protein sequence ID" value="ELU01205.1"/>
    <property type="molecule type" value="Genomic_DNA"/>
</dbReference>
<keyword evidence="12" id="KW-1185">Reference proteome</keyword>
<evidence type="ECO:0000313" key="11">
    <source>
        <dbReference type="EnsemblMetazoa" id="CapteP225346"/>
    </source>
</evidence>
<dbReference type="PANTHER" id="PTHR13220">
    <property type="entry name" value="TIMELESS INTERACTING-RELATED"/>
    <property type="match status" value="1"/>
</dbReference>
<dbReference type="Proteomes" id="UP000014760">
    <property type="component" value="Unassembled WGS sequence"/>
</dbReference>
<feature type="region of interest" description="Disordered" evidence="7">
    <location>
        <begin position="159"/>
        <end position="307"/>
    </location>
</feature>